<keyword evidence="7" id="KW-1185">Reference proteome</keyword>
<comment type="similarity">
    <text evidence="4">Belongs to the MsrA Met sulfoxide reductase family.</text>
</comment>
<dbReference type="InterPro" id="IPR036509">
    <property type="entry name" value="Met_Sox_Rdtase_MsrA_sf"/>
</dbReference>
<evidence type="ECO:0000259" key="5">
    <source>
        <dbReference type="Pfam" id="PF01625"/>
    </source>
</evidence>
<sequence length="179" mass="20357">MEHALFGAGCFWCVEAVFQNLKGVEKVVSGYAGGRNKNPTYKEVCSGMTGHAEVIDITFDPAVISYKELLEIFWKTHDPTTLNRQGADTGTQYRSVIYYHNDEQKQLAEEYKKKLNDGHAFPNPVVTEITAAPEFYPAENYHQNYYNQHGHEPYCQFVAKPKVDKVKALFGEKLKSELV</sequence>
<evidence type="ECO:0000256" key="4">
    <source>
        <dbReference type="HAMAP-Rule" id="MF_01401"/>
    </source>
</evidence>
<proteinExistence type="inferred from homology"/>
<dbReference type="Gene3D" id="3.30.1060.10">
    <property type="entry name" value="Peptide methionine sulphoxide reductase MsrA"/>
    <property type="match status" value="1"/>
</dbReference>
<dbReference type="SUPFAM" id="SSF55068">
    <property type="entry name" value="Peptide methionine sulfoxide reductase"/>
    <property type="match status" value="1"/>
</dbReference>
<evidence type="ECO:0000256" key="2">
    <source>
        <dbReference type="ARBA" id="ARBA00047806"/>
    </source>
</evidence>
<dbReference type="InterPro" id="IPR002569">
    <property type="entry name" value="Met_Sox_Rdtase_MsrA_dom"/>
</dbReference>
<comment type="catalytic activity">
    <reaction evidence="3 4">
        <text>[thioredoxin]-disulfide + L-methionine + H2O = L-methionine (S)-S-oxide + [thioredoxin]-dithiol</text>
        <dbReference type="Rhea" id="RHEA:19993"/>
        <dbReference type="Rhea" id="RHEA-COMP:10698"/>
        <dbReference type="Rhea" id="RHEA-COMP:10700"/>
        <dbReference type="ChEBI" id="CHEBI:15377"/>
        <dbReference type="ChEBI" id="CHEBI:29950"/>
        <dbReference type="ChEBI" id="CHEBI:50058"/>
        <dbReference type="ChEBI" id="CHEBI:57844"/>
        <dbReference type="ChEBI" id="CHEBI:58772"/>
        <dbReference type="EC" id="1.8.4.11"/>
    </reaction>
</comment>
<comment type="catalytic activity">
    <reaction evidence="2 4">
        <text>L-methionyl-[protein] + [thioredoxin]-disulfide + H2O = L-methionyl-(S)-S-oxide-[protein] + [thioredoxin]-dithiol</text>
        <dbReference type="Rhea" id="RHEA:14217"/>
        <dbReference type="Rhea" id="RHEA-COMP:10698"/>
        <dbReference type="Rhea" id="RHEA-COMP:10700"/>
        <dbReference type="Rhea" id="RHEA-COMP:12313"/>
        <dbReference type="Rhea" id="RHEA-COMP:12315"/>
        <dbReference type="ChEBI" id="CHEBI:15377"/>
        <dbReference type="ChEBI" id="CHEBI:16044"/>
        <dbReference type="ChEBI" id="CHEBI:29950"/>
        <dbReference type="ChEBI" id="CHEBI:44120"/>
        <dbReference type="ChEBI" id="CHEBI:50058"/>
        <dbReference type="EC" id="1.8.4.11"/>
    </reaction>
</comment>
<dbReference type="Pfam" id="PF01625">
    <property type="entry name" value="PMSR"/>
    <property type="match status" value="1"/>
</dbReference>
<evidence type="ECO:0000313" key="6">
    <source>
        <dbReference type="EMBL" id="MVN77268.1"/>
    </source>
</evidence>
<gene>
    <name evidence="4 6" type="primary">msrA</name>
    <name evidence="6" type="ORF">GO988_13110</name>
</gene>
<dbReference type="PANTHER" id="PTHR43774:SF1">
    <property type="entry name" value="PEPTIDE METHIONINE SULFOXIDE REDUCTASE MSRA 2"/>
    <property type="match status" value="1"/>
</dbReference>
<reference evidence="6 7" key="1">
    <citation type="submission" date="2019-12" db="EMBL/GenBank/DDBJ databases">
        <title>Hymenobacter sp. HMF4947 Genome sequencing and assembly.</title>
        <authorList>
            <person name="Kang H."/>
            <person name="Cha I."/>
            <person name="Kim H."/>
            <person name="Joh K."/>
        </authorList>
    </citation>
    <scope>NUCLEOTIDE SEQUENCE [LARGE SCALE GENOMIC DNA]</scope>
    <source>
        <strain evidence="6 7">HMF4947</strain>
    </source>
</reference>
<accession>A0A7K1TFV1</accession>
<dbReference type="EMBL" id="WQKZ01000003">
    <property type="protein sequence ID" value="MVN77268.1"/>
    <property type="molecule type" value="Genomic_DNA"/>
</dbReference>
<dbReference type="RefSeq" id="WP_157566139.1">
    <property type="nucleotide sequence ID" value="NZ_WQKZ01000003.1"/>
</dbReference>
<keyword evidence="1 4" id="KW-0560">Oxidoreductase</keyword>
<evidence type="ECO:0000256" key="3">
    <source>
        <dbReference type="ARBA" id="ARBA00048782"/>
    </source>
</evidence>
<dbReference type="PANTHER" id="PTHR43774">
    <property type="entry name" value="PEPTIDE METHIONINE SULFOXIDE REDUCTASE"/>
    <property type="match status" value="1"/>
</dbReference>
<feature type="domain" description="Peptide methionine sulphoxide reductase MsrA" evidence="5">
    <location>
        <begin position="4"/>
        <end position="156"/>
    </location>
</feature>
<name>A0A7K1TFV1_9BACT</name>
<comment type="caution">
    <text evidence="6">The sequence shown here is derived from an EMBL/GenBank/DDBJ whole genome shotgun (WGS) entry which is preliminary data.</text>
</comment>
<protein>
    <recommendedName>
        <fullName evidence="4">Peptide methionine sulfoxide reductase MsrA</fullName>
        <shortName evidence="4">Protein-methionine-S-oxide reductase</shortName>
        <ecNumber evidence="4">1.8.4.11</ecNumber>
    </recommendedName>
    <alternativeName>
        <fullName evidence="4">Peptide-methionine (S)-S-oxide reductase</fullName>
        <shortName evidence="4">Peptide Met(O) reductase</shortName>
    </alternativeName>
</protein>
<dbReference type="AlphaFoldDB" id="A0A7K1TFV1"/>
<feature type="active site" evidence="4">
    <location>
        <position position="10"/>
    </location>
</feature>
<dbReference type="EC" id="1.8.4.11" evidence="4"/>
<evidence type="ECO:0000313" key="7">
    <source>
        <dbReference type="Proteomes" id="UP000441336"/>
    </source>
</evidence>
<comment type="function">
    <text evidence="4">Has an important function as a repair enzyme for proteins that have been inactivated by oxidation. Catalyzes the reversible oxidation-reduction of methionine sulfoxide in proteins to methionine.</text>
</comment>
<organism evidence="6 7">
    <name type="scientific">Hymenobacter ginkgonis</name>
    <dbReference type="NCBI Taxonomy" id="2682976"/>
    <lineage>
        <taxon>Bacteria</taxon>
        <taxon>Pseudomonadati</taxon>
        <taxon>Bacteroidota</taxon>
        <taxon>Cytophagia</taxon>
        <taxon>Cytophagales</taxon>
        <taxon>Hymenobacteraceae</taxon>
        <taxon>Hymenobacter</taxon>
    </lineage>
</organism>
<dbReference type="Proteomes" id="UP000441336">
    <property type="component" value="Unassembled WGS sequence"/>
</dbReference>
<evidence type="ECO:0000256" key="1">
    <source>
        <dbReference type="ARBA" id="ARBA00023002"/>
    </source>
</evidence>
<dbReference type="HAMAP" id="MF_01401">
    <property type="entry name" value="MsrA"/>
    <property type="match status" value="1"/>
</dbReference>
<dbReference type="GO" id="GO:0008113">
    <property type="term" value="F:peptide-methionine (S)-S-oxide reductase activity"/>
    <property type="evidence" value="ECO:0007669"/>
    <property type="project" value="UniProtKB-UniRule"/>
</dbReference>
<dbReference type="NCBIfam" id="TIGR00401">
    <property type="entry name" value="msrA"/>
    <property type="match status" value="1"/>
</dbReference>